<dbReference type="SUPFAM" id="SSF55729">
    <property type="entry name" value="Acyl-CoA N-acyltransferases (Nat)"/>
    <property type="match status" value="1"/>
</dbReference>
<name>A0A3A1R593_9BACI</name>
<organism evidence="2 3">
    <name type="scientific">Bacillus salacetis</name>
    <dbReference type="NCBI Taxonomy" id="2315464"/>
    <lineage>
        <taxon>Bacteria</taxon>
        <taxon>Bacillati</taxon>
        <taxon>Bacillota</taxon>
        <taxon>Bacilli</taxon>
        <taxon>Bacillales</taxon>
        <taxon>Bacillaceae</taxon>
        <taxon>Bacillus</taxon>
    </lineage>
</organism>
<dbReference type="PANTHER" id="PTHR43441:SF12">
    <property type="entry name" value="RIBOSOMAL N-ACETYLTRANSFERASE YDAF-RELATED"/>
    <property type="match status" value="1"/>
</dbReference>
<dbReference type="RefSeq" id="WP_119545684.1">
    <property type="nucleotide sequence ID" value="NZ_QXIR01000004.1"/>
</dbReference>
<dbReference type="InterPro" id="IPR000182">
    <property type="entry name" value="GNAT_dom"/>
</dbReference>
<keyword evidence="3" id="KW-1185">Reference proteome</keyword>
<feature type="domain" description="N-acetyltransferase" evidence="1">
    <location>
        <begin position="10"/>
        <end position="171"/>
    </location>
</feature>
<dbReference type="GO" id="GO:0005737">
    <property type="term" value="C:cytoplasm"/>
    <property type="evidence" value="ECO:0007669"/>
    <property type="project" value="TreeGrafter"/>
</dbReference>
<gene>
    <name evidence="2" type="ORF">D3H55_04275</name>
</gene>
<dbReference type="OrthoDB" id="9784707at2"/>
<dbReference type="PROSITE" id="PS51186">
    <property type="entry name" value="GNAT"/>
    <property type="match status" value="1"/>
</dbReference>
<dbReference type="Proteomes" id="UP000265801">
    <property type="component" value="Unassembled WGS sequence"/>
</dbReference>
<evidence type="ECO:0000259" key="1">
    <source>
        <dbReference type="PROSITE" id="PS51186"/>
    </source>
</evidence>
<keyword evidence="2" id="KW-0808">Transferase</keyword>
<dbReference type="Gene3D" id="3.40.630.30">
    <property type="match status" value="1"/>
</dbReference>
<accession>A0A3A1R593</accession>
<evidence type="ECO:0000313" key="2">
    <source>
        <dbReference type="EMBL" id="RIW37266.1"/>
    </source>
</evidence>
<evidence type="ECO:0000313" key="3">
    <source>
        <dbReference type="Proteomes" id="UP000265801"/>
    </source>
</evidence>
<dbReference type="AlphaFoldDB" id="A0A3A1R593"/>
<dbReference type="InterPro" id="IPR016181">
    <property type="entry name" value="Acyl_CoA_acyltransferase"/>
</dbReference>
<dbReference type="EMBL" id="QXIR01000004">
    <property type="protein sequence ID" value="RIW37266.1"/>
    <property type="molecule type" value="Genomic_DNA"/>
</dbReference>
<dbReference type="InterPro" id="IPR051908">
    <property type="entry name" value="Ribosomal_N-acetyltransferase"/>
</dbReference>
<reference evidence="2 3" key="1">
    <citation type="submission" date="2018-09" db="EMBL/GenBank/DDBJ databases">
        <title>Bacillus saliacetes sp. nov., isolated from Thai shrimp paste (Ka-pi).</title>
        <authorList>
            <person name="Daroonpunt R."/>
            <person name="Tanasupawat S."/>
            <person name="Yiamsombut S."/>
        </authorList>
    </citation>
    <scope>NUCLEOTIDE SEQUENCE [LARGE SCALE GENOMIC DNA]</scope>
    <source>
        <strain evidence="2 3">SKP7-4</strain>
    </source>
</reference>
<dbReference type="GO" id="GO:0008999">
    <property type="term" value="F:protein-N-terminal-alanine acetyltransferase activity"/>
    <property type="evidence" value="ECO:0007669"/>
    <property type="project" value="TreeGrafter"/>
</dbReference>
<comment type="caution">
    <text evidence="2">The sequence shown here is derived from an EMBL/GenBank/DDBJ whole genome shotgun (WGS) entry which is preliminary data.</text>
</comment>
<dbReference type="Pfam" id="PF13302">
    <property type="entry name" value="Acetyltransf_3"/>
    <property type="match status" value="1"/>
</dbReference>
<dbReference type="PANTHER" id="PTHR43441">
    <property type="entry name" value="RIBOSOMAL-PROTEIN-SERINE ACETYLTRANSFERASE"/>
    <property type="match status" value="1"/>
</dbReference>
<protein>
    <submittedName>
        <fullName evidence="2">N-acetyltransferase</fullName>
    </submittedName>
</protein>
<proteinExistence type="predicted"/>
<dbReference type="GO" id="GO:1990189">
    <property type="term" value="F:protein N-terminal-serine acetyltransferase activity"/>
    <property type="evidence" value="ECO:0007669"/>
    <property type="project" value="TreeGrafter"/>
</dbReference>
<sequence>MVDFILDGEIRISLFQPYHAPELFQLVDDNREILGKWLSFPHKTRTIEDSRLFIERSLTRFENDHGFWAGIWLKDELAGAIGYLYMDPSARKTEIGYWLGRGFEGNGLVTKSCVCFVNHAFEGLELNKVEINMSEQNARSIAVAERLGFKREGLIRDFEFLNGLYHNRFIYGMLRKEWAVLAGTEC</sequence>